<evidence type="ECO:0000313" key="2">
    <source>
        <dbReference type="EMBL" id="SVA30265.1"/>
    </source>
</evidence>
<dbReference type="EMBL" id="UINC01006896">
    <property type="protein sequence ID" value="SVA30265.1"/>
    <property type="molecule type" value="Genomic_DNA"/>
</dbReference>
<dbReference type="InterPro" id="IPR036956">
    <property type="entry name" value="Impact_N_sf"/>
</dbReference>
<reference evidence="2" key="1">
    <citation type="submission" date="2018-05" db="EMBL/GenBank/DDBJ databases">
        <authorList>
            <person name="Lanie J.A."/>
            <person name="Ng W.-L."/>
            <person name="Kazmierczak K.M."/>
            <person name="Andrzejewski T.M."/>
            <person name="Davidsen T.M."/>
            <person name="Wayne K.J."/>
            <person name="Tettelin H."/>
            <person name="Glass J.I."/>
            <person name="Rusch D."/>
            <person name="Podicherti R."/>
            <person name="Tsui H.-C.T."/>
            <person name="Winkler M.E."/>
        </authorList>
    </citation>
    <scope>NUCLEOTIDE SEQUENCE</scope>
</reference>
<organism evidence="2">
    <name type="scientific">marine metagenome</name>
    <dbReference type="NCBI Taxonomy" id="408172"/>
    <lineage>
        <taxon>unclassified sequences</taxon>
        <taxon>metagenomes</taxon>
        <taxon>ecological metagenomes</taxon>
    </lineage>
</organism>
<name>A0A381UQ25_9ZZZZ</name>
<accession>A0A381UQ25</accession>
<dbReference type="InterPro" id="IPR020568">
    <property type="entry name" value="Ribosomal_Su5_D2-typ_SF"/>
</dbReference>
<dbReference type="AlphaFoldDB" id="A0A381UQ25"/>
<gene>
    <name evidence="2" type="ORF">METZ01_LOCUS83119</name>
</gene>
<protein>
    <recommendedName>
        <fullName evidence="1">Impact N-terminal domain-containing protein</fullName>
    </recommendedName>
</protein>
<evidence type="ECO:0000259" key="1">
    <source>
        <dbReference type="Pfam" id="PF01205"/>
    </source>
</evidence>
<dbReference type="InterPro" id="IPR001498">
    <property type="entry name" value="Impact_N"/>
</dbReference>
<proteinExistence type="predicted"/>
<dbReference type="SUPFAM" id="SSF54211">
    <property type="entry name" value="Ribosomal protein S5 domain 2-like"/>
    <property type="match status" value="1"/>
</dbReference>
<feature type="domain" description="Impact N-terminal" evidence="1">
    <location>
        <begin position="1"/>
        <end position="39"/>
    </location>
</feature>
<sequence>MKQKGFVNCGLAVIRYFGGTKLGKRGLIDTYGNSARELIEKASCEKWVKMERYVITSPMDFYGDLAQSISRLGGKIIDDQSGELLKWNIEVQSGNLNELIQTIRTVTKGEGDFEKI</sequence>
<dbReference type="Pfam" id="PF01205">
    <property type="entry name" value="Impact_N"/>
    <property type="match status" value="1"/>
</dbReference>
<dbReference type="Gene3D" id="3.30.230.30">
    <property type="entry name" value="Impact, N-terminal domain"/>
    <property type="match status" value="1"/>
</dbReference>